<dbReference type="AlphaFoldDB" id="A0A8S0Z0Q3"/>
<organism evidence="3 4">
    <name type="scientific">Arctia plantaginis</name>
    <name type="common">Wood tiger moth</name>
    <name type="synonym">Phalaena plantaginis</name>
    <dbReference type="NCBI Taxonomy" id="874455"/>
    <lineage>
        <taxon>Eukaryota</taxon>
        <taxon>Metazoa</taxon>
        <taxon>Ecdysozoa</taxon>
        <taxon>Arthropoda</taxon>
        <taxon>Hexapoda</taxon>
        <taxon>Insecta</taxon>
        <taxon>Pterygota</taxon>
        <taxon>Neoptera</taxon>
        <taxon>Endopterygota</taxon>
        <taxon>Lepidoptera</taxon>
        <taxon>Glossata</taxon>
        <taxon>Ditrysia</taxon>
        <taxon>Noctuoidea</taxon>
        <taxon>Erebidae</taxon>
        <taxon>Arctiinae</taxon>
        <taxon>Arctia</taxon>
    </lineage>
</organism>
<gene>
    <name evidence="3" type="ORF">APLA_LOCUS2256</name>
</gene>
<proteinExistence type="predicted"/>
<name>A0A8S0Z0Q3_ARCPL</name>
<evidence type="ECO:0000256" key="1">
    <source>
        <dbReference type="SAM" id="MobiDB-lite"/>
    </source>
</evidence>
<accession>A0A8S0Z0Q3</accession>
<dbReference type="Proteomes" id="UP000494256">
    <property type="component" value="Unassembled WGS sequence"/>
</dbReference>
<dbReference type="Pfam" id="PF13843">
    <property type="entry name" value="DDE_Tnp_1_7"/>
    <property type="match status" value="1"/>
</dbReference>
<evidence type="ECO:0000313" key="4">
    <source>
        <dbReference type="Proteomes" id="UP000494256"/>
    </source>
</evidence>
<feature type="region of interest" description="Disordered" evidence="1">
    <location>
        <begin position="164"/>
        <end position="204"/>
    </location>
</feature>
<dbReference type="OrthoDB" id="409586at2759"/>
<dbReference type="EMBL" id="CADEBD010000226">
    <property type="protein sequence ID" value="CAB3225502.1"/>
    <property type="molecule type" value="Genomic_DNA"/>
</dbReference>
<protein>
    <recommendedName>
        <fullName evidence="2">PiggyBac transposable element-derived protein domain-containing protein</fullName>
    </recommendedName>
</protein>
<reference evidence="3 4" key="1">
    <citation type="submission" date="2020-04" db="EMBL/GenBank/DDBJ databases">
        <authorList>
            <person name="Wallbank WR R."/>
            <person name="Pardo Diaz C."/>
            <person name="Kozak K."/>
            <person name="Martin S."/>
            <person name="Jiggins C."/>
            <person name="Moest M."/>
            <person name="Warren A I."/>
            <person name="Byers J.R.P. K."/>
            <person name="Montejo-Kovacevich G."/>
            <person name="Yen C E."/>
        </authorList>
    </citation>
    <scope>NUCLEOTIDE SEQUENCE [LARGE SCALE GENOMIC DNA]</scope>
</reference>
<dbReference type="PANTHER" id="PTHR46599">
    <property type="entry name" value="PIGGYBAC TRANSPOSABLE ELEMENT-DERIVED PROTEIN 4"/>
    <property type="match status" value="1"/>
</dbReference>
<feature type="compositionally biased region" description="Basic and acidic residues" evidence="1">
    <location>
        <begin position="164"/>
        <end position="203"/>
    </location>
</feature>
<evidence type="ECO:0000313" key="3">
    <source>
        <dbReference type="EMBL" id="CAB3225502.1"/>
    </source>
</evidence>
<sequence length="570" mass="65990">MADNQPEPSGSGRRLLPHPVSLDGTAGVEDATICPWRTDETPNRKRSSAGTVFEGSPKRRRTIQLRDENIINLLYDSGSDEGDDFEDGNDEDEDLDVINFMGLRQYTRQMRNRIVVTDPEDGWIQKNDANVENGHDVSMNERMINVQVECERMDEEVIHENVDVVHESDENTRGRAGSHERESGERFESSERSDRYERAEQGRARMNPTFSWSDEFSTFNAQKETYTRDPGPAFSSHDPAEYFYQVWDSEFMELVVRETNLYAWQIISQFSDPDLDAEIPKYLESWTEITVEELYRYFAVLILMSFCLRSNIREYWETGIMGMPEFREIMGRNRFQLISKFLHFTSNESLLTSGHLRKIEKVAPVVAHCNKKFKDLYTPAQHLSLDESLLLWKGRLSWKQCIRSKAARFGIKSFELCEAETGYLLQYRLYTGKSTDQYPDPIHGFQDHTAKIVLDLIDGYLDVGHVLVMDNWYNQLFMTRYLKSRCTDVLGTLNRRRNGIPPAVKDMMPNVPRGTTDHTEHRAHRNCFNVLNQDNTSLSTRSLPHGPKRRNTSNYVVLGALLKIDAFVSH</sequence>
<comment type="caution">
    <text evidence="3">The sequence shown here is derived from an EMBL/GenBank/DDBJ whole genome shotgun (WGS) entry which is preliminary data.</text>
</comment>
<dbReference type="PANTHER" id="PTHR46599:SF3">
    <property type="entry name" value="PIGGYBAC TRANSPOSABLE ELEMENT-DERIVED PROTEIN 4"/>
    <property type="match status" value="1"/>
</dbReference>
<evidence type="ECO:0000259" key="2">
    <source>
        <dbReference type="Pfam" id="PF13843"/>
    </source>
</evidence>
<feature type="domain" description="PiggyBac transposable element-derived protein" evidence="2">
    <location>
        <begin position="238"/>
        <end position="540"/>
    </location>
</feature>
<dbReference type="InterPro" id="IPR029526">
    <property type="entry name" value="PGBD"/>
</dbReference>
<feature type="region of interest" description="Disordered" evidence="1">
    <location>
        <begin position="1"/>
        <end position="59"/>
    </location>
</feature>